<feature type="signal peptide" evidence="2">
    <location>
        <begin position="1"/>
        <end position="19"/>
    </location>
</feature>
<name>A0A8J7QA51_9BACT</name>
<comment type="caution">
    <text evidence="3">The sequence shown here is derived from an EMBL/GenBank/DDBJ whole genome shotgun (WGS) entry which is preliminary data.</text>
</comment>
<evidence type="ECO:0000256" key="2">
    <source>
        <dbReference type="SAM" id="SignalP"/>
    </source>
</evidence>
<keyword evidence="2" id="KW-0732">Signal</keyword>
<dbReference type="AlphaFoldDB" id="A0A8J7QA51"/>
<dbReference type="InterPro" id="IPR003423">
    <property type="entry name" value="OMP_efflux"/>
</dbReference>
<comment type="similarity">
    <text evidence="1">Belongs to the outer membrane factor (OMF) (TC 1.B.17) family.</text>
</comment>
<evidence type="ECO:0000256" key="1">
    <source>
        <dbReference type="ARBA" id="ARBA00007613"/>
    </source>
</evidence>
<feature type="chain" id="PRO_5035203962" evidence="2">
    <location>
        <begin position="20"/>
        <end position="431"/>
    </location>
</feature>
<dbReference type="Pfam" id="PF02321">
    <property type="entry name" value="OEP"/>
    <property type="match status" value="1"/>
</dbReference>
<dbReference type="PANTHER" id="PTHR30203">
    <property type="entry name" value="OUTER MEMBRANE CATION EFFLUX PROTEIN"/>
    <property type="match status" value="1"/>
</dbReference>
<protein>
    <submittedName>
        <fullName evidence="3">TolC family protein</fullName>
    </submittedName>
</protein>
<dbReference type="Gene3D" id="1.20.1600.10">
    <property type="entry name" value="Outer membrane efflux proteins (OEP)"/>
    <property type="match status" value="1"/>
</dbReference>
<dbReference type="Proteomes" id="UP000664417">
    <property type="component" value="Unassembled WGS sequence"/>
</dbReference>
<sequence length="431" mass="47058">MKSFLWLSWLVFAAAPAAALPPAGPPADLAPYFAEMRQNHPAYRAADLRYQAALAAVPAATALPDPQVSLGIFVEEVQTRVGPQKQRLGVRQGLPWPGKRALAGEVAAAEAEVLAARREGVARDLEKQFKQAFAGYFYLGRAVAITAEHLALLEDLERVVTDRYETSAAHYNDLIRIQMEIEQLGERLASQKAAAQPVRAQLNTLLGRPLDAPFAFPPALPAVASLPELKGTDARAVIAQHHPDLQVLAAHQAKNRTKVALADLQRRPDFHVGLDWINTGEAVMPNTRGSGVDPVLLSVGVNLPLWRKKNRAAVDRARFTLEAVESQQRDVGTRAESLLQQALFQRDDAERKMDLFGERLVPKARESLAVITSDFQTGAGSYLDLIEAEQDLLTFLLAYHEAEQRRFQAVADIEYLLGGAPAAPANQGGTE</sequence>
<evidence type="ECO:0000313" key="3">
    <source>
        <dbReference type="EMBL" id="MBO1319849.1"/>
    </source>
</evidence>
<proteinExistence type="inferred from homology"/>
<dbReference type="RefSeq" id="WP_207859753.1">
    <property type="nucleotide sequence ID" value="NZ_JAFREP010000014.1"/>
</dbReference>
<dbReference type="InterPro" id="IPR010131">
    <property type="entry name" value="MdtP/NodT-like"/>
</dbReference>
<evidence type="ECO:0000313" key="4">
    <source>
        <dbReference type="Proteomes" id="UP000664417"/>
    </source>
</evidence>
<dbReference type="GO" id="GO:0015562">
    <property type="term" value="F:efflux transmembrane transporter activity"/>
    <property type="evidence" value="ECO:0007669"/>
    <property type="project" value="InterPro"/>
</dbReference>
<dbReference type="EMBL" id="JAFREP010000014">
    <property type="protein sequence ID" value="MBO1319849.1"/>
    <property type="molecule type" value="Genomic_DNA"/>
</dbReference>
<gene>
    <name evidence="3" type="ORF">J3U88_15340</name>
</gene>
<accession>A0A8J7QA51</accession>
<dbReference type="SUPFAM" id="SSF56954">
    <property type="entry name" value="Outer membrane efflux proteins (OEP)"/>
    <property type="match status" value="1"/>
</dbReference>
<reference evidence="3" key="1">
    <citation type="submission" date="2021-03" db="EMBL/GenBank/DDBJ databases">
        <authorList>
            <person name="Wang G."/>
        </authorList>
    </citation>
    <scope>NUCLEOTIDE SEQUENCE</scope>
    <source>
        <strain evidence="3">KCTC 12899</strain>
    </source>
</reference>
<keyword evidence="4" id="KW-1185">Reference proteome</keyword>
<dbReference type="PANTHER" id="PTHR30203:SF24">
    <property type="entry name" value="BLR4935 PROTEIN"/>
    <property type="match status" value="1"/>
</dbReference>
<organism evidence="3 4">
    <name type="scientific">Acanthopleuribacter pedis</name>
    <dbReference type="NCBI Taxonomy" id="442870"/>
    <lineage>
        <taxon>Bacteria</taxon>
        <taxon>Pseudomonadati</taxon>
        <taxon>Acidobacteriota</taxon>
        <taxon>Holophagae</taxon>
        <taxon>Acanthopleuribacterales</taxon>
        <taxon>Acanthopleuribacteraceae</taxon>
        <taxon>Acanthopleuribacter</taxon>
    </lineage>
</organism>